<protein>
    <submittedName>
        <fullName evidence="2">Polyprotein</fullName>
    </submittedName>
</protein>
<dbReference type="eggNOG" id="KOG0017">
    <property type="taxonomic scope" value="Eukaryota"/>
</dbReference>
<proteinExistence type="predicted"/>
<dbReference type="OrthoDB" id="3780108at2759"/>
<gene>
    <name evidence="2" type="ORF">MBM_00413</name>
</gene>
<dbReference type="InterPro" id="IPR036397">
    <property type="entry name" value="RNaseH_sf"/>
</dbReference>
<dbReference type="KEGG" id="mbe:MBM_00413"/>
<organism evidence="2 3">
    <name type="scientific">Marssonina brunnea f. sp. multigermtubi (strain MB_m1)</name>
    <name type="common">Marssonina leaf spot fungus</name>
    <dbReference type="NCBI Taxonomy" id="1072389"/>
    <lineage>
        <taxon>Eukaryota</taxon>
        <taxon>Fungi</taxon>
        <taxon>Dikarya</taxon>
        <taxon>Ascomycota</taxon>
        <taxon>Pezizomycotina</taxon>
        <taxon>Leotiomycetes</taxon>
        <taxon>Helotiales</taxon>
        <taxon>Drepanopezizaceae</taxon>
        <taxon>Drepanopeziza</taxon>
    </lineage>
</organism>
<reference evidence="2 3" key="1">
    <citation type="journal article" date="2012" name="BMC Genomics">
        <title>Sequencing the genome of Marssonina brunnea reveals fungus-poplar co-evolution.</title>
        <authorList>
            <person name="Zhu S."/>
            <person name="Cao Y.-Z."/>
            <person name="Jiang C."/>
            <person name="Tan B.-Y."/>
            <person name="Wang Z."/>
            <person name="Feng S."/>
            <person name="Zhang L."/>
            <person name="Su X.-H."/>
            <person name="Brejova B."/>
            <person name="Vinar T."/>
            <person name="Xu M."/>
            <person name="Wang M.-X."/>
            <person name="Zhang S.-G."/>
            <person name="Huang M.-R."/>
            <person name="Wu R."/>
            <person name="Zhou Y."/>
        </authorList>
    </citation>
    <scope>NUCLEOTIDE SEQUENCE [LARGE SCALE GENOMIC DNA]</scope>
    <source>
        <strain evidence="2 3">MB_m1</strain>
    </source>
</reference>
<accession>K1WUE7</accession>
<dbReference type="AlphaFoldDB" id="K1WUE7"/>
<evidence type="ECO:0000256" key="1">
    <source>
        <dbReference type="SAM" id="MobiDB-lite"/>
    </source>
</evidence>
<dbReference type="GO" id="GO:0003676">
    <property type="term" value="F:nucleic acid binding"/>
    <property type="evidence" value="ECO:0007669"/>
    <property type="project" value="InterPro"/>
</dbReference>
<dbReference type="Proteomes" id="UP000006753">
    <property type="component" value="Unassembled WGS sequence"/>
</dbReference>
<feature type="compositionally biased region" description="Basic and acidic residues" evidence="1">
    <location>
        <begin position="294"/>
        <end position="303"/>
    </location>
</feature>
<dbReference type="InterPro" id="IPR012337">
    <property type="entry name" value="RNaseH-like_sf"/>
</dbReference>
<feature type="region of interest" description="Disordered" evidence="1">
    <location>
        <begin position="286"/>
        <end position="336"/>
    </location>
</feature>
<dbReference type="Gene3D" id="3.30.420.10">
    <property type="entry name" value="Ribonuclease H-like superfamily/Ribonuclease H"/>
    <property type="match status" value="1"/>
</dbReference>
<sequence>MFKHVWMLLSKEHAATYYSTEGETVYCYLTEEQLKTIYKRFGYLLAIFGRSSKRFSIRLKDDTDFNNTVYVDVMHLNGKNVLHVVCDSTNFQAATFLKSMSAQHLLKRFSRCWVNTYVGPLINVVHDPEINFNSATFRSYFKGISSTLKQMLVEAYHSVGLVERYYVFMRRAFKIVTKELLKALREDRLQMAIKAINDTAGPNGLVLTLLVFGTLLKLTEQDRPAASTQERAAAINKAIKEVRKCYAARQVKDALKRRNGPITEHTLDLPIGSRVLLLEELQVPEVEVEEDQSEGEKELEIRNSLKPQHSPNPPRSLNPRSSPKSANSPPNPQLIPYQKYDLSIPTVLDEEEGDSYVLFTKDSEVLITDKERRDYELLAKLRAEGIIKSLEALFQESKAKELARLIA</sequence>
<dbReference type="InParanoid" id="K1WUE7"/>
<dbReference type="HOGENOM" id="CLU_056406_0_0_1"/>
<evidence type="ECO:0000313" key="3">
    <source>
        <dbReference type="Proteomes" id="UP000006753"/>
    </source>
</evidence>
<keyword evidence="3" id="KW-1185">Reference proteome</keyword>
<dbReference type="OMA" id="YVGPLIN"/>
<feature type="compositionally biased region" description="Low complexity" evidence="1">
    <location>
        <begin position="317"/>
        <end position="328"/>
    </location>
</feature>
<name>K1WUE7_MARBU</name>
<evidence type="ECO:0000313" key="2">
    <source>
        <dbReference type="EMBL" id="EKD21300.1"/>
    </source>
</evidence>
<dbReference type="SUPFAM" id="SSF53098">
    <property type="entry name" value="Ribonuclease H-like"/>
    <property type="match status" value="1"/>
</dbReference>
<dbReference type="EMBL" id="JH921428">
    <property type="protein sequence ID" value="EKD21300.1"/>
    <property type="molecule type" value="Genomic_DNA"/>
</dbReference>